<reference evidence="1 2" key="1">
    <citation type="submission" date="2011-10" db="EMBL/GenBank/DDBJ databases">
        <authorList>
            <person name="Genoscope - CEA"/>
        </authorList>
    </citation>
    <scope>NUCLEOTIDE SEQUENCE [LARGE SCALE GENOMIC DNA]</scope>
    <source>
        <strain evidence="1 2">RCC 1105</strain>
    </source>
</reference>
<dbReference type="EMBL" id="FO082274">
    <property type="protein sequence ID" value="CCO16641.1"/>
    <property type="molecule type" value="Genomic_DNA"/>
</dbReference>
<protein>
    <submittedName>
        <fullName evidence="1">Uncharacterized protein</fullName>
    </submittedName>
</protein>
<name>K8EF29_9CHLO</name>
<dbReference type="RefSeq" id="XP_007513083.1">
    <property type="nucleotide sequence ID" value="XM_007513021.1"/>
</dbReference>
<evidence type="ECO:0000313" key="1">
    <source>
        <dbReference type="EMBL" id="CCO16641.1"/>
    </source>
</evidence>
<dbReference type="Proteomes" id="UP000198341">
    <property type="component" value="Chromosome 5"/>
</dbReference>
<dbReference type="GeneID" id="19015805"/>
<organism evidence="1 2">
    <name type="scientific">Bathycoccus prasinos</name>
    <dbReference type="NCBI Taxonomy" id="41875"/>
    <lineage>
        <taxon>Eukaryota</taxon>
        <taxon>Viridiplantae</taxon>
        <taxon>Chlorophyta</taxon>
        <taxon>Mamiellophyceae</taxon>
        <taxon>Mamiellales</taxon>
        <taxon>Bathycoccaceae</taxon>
        <taxon>Bathycoccus</taxon>
    </lineage>
</organism>
<proteinExistence type="predicted"/>
<accession>K8EF29</accession>
<dbReference type="AlphaFoldDB" id="K8EF29"/>
<keyword evidence="2" id="KW-1185">Reference proteome</keyword>
<gene>
    <name evidence="1" type="ORF">Bathy05g03020</name>
</gene>
<dbReference type="KEGG" id="bpg:Bathy05g03020"/>
<evidence type="ECO:0000313" key="2">
    <source>
        <dbReference type="Proteomes" id="UP000198341"/>
    </source>
</evidence>
<sequence length="142" mass="15480">MSDYQTPQKDGEVDILFKKPGAEAMSRNTKGDVMPQTEALAYASALPPAQRSDVSGCYCLKCVPCGSFPIATHCVCGGDSLCWGFGTIPFACCSLPMPFIDPYFRSVKRDCTVMLVDAERGTLACYPGEKAEKPCCIWSKLW</sequence>
<dbReference type="OrthoDB" id="10295647at2759"/>